<dbReference type="Gene3D" id="3.20.20.80">
    <property type="entry name" value="Glycosidases"/>
    <property type="match status" value="1"/>
</dbReference>
<dbReference type="PANTHER" id="PTHR10357:SF215">
    <property type="entry name" value="ALPHA-AMYLASE 1"/>
    <property type="match status" value="1"/>
</dbReference>
<comment type="catalytic activity">
    <reaction evidence="1">
        <text>Endohydrolysis of (1-&gt;4)-alpha-D-glucosidic linkages in polysaccharides containing three or more (1-&gt;4)-alpha-linked D-glucose units.</text>
        <dbReference type="EC" id="3.2.1.1"/>
    </reaction>
</comment>
<gene>
    <name evidence="17" type="ORF">TrRE_jg1344</name>
</gene>
<feature type="binding site" evidence="14">
    <location>
        <position position="346"/>
    </location>
    <ligand>
        <name>substrate</name>
    </ligand>
</feature>
<keyword evidence="18" id="KW-1185">Reference proteome</keyword>
<evidence type="ECO:0000313" key="17">
    <source>
        <dbReference type="EMBL" id="GMI09603.1"/>
    </source>
</evidence>
<evidence type="ECO:0000256" key="3">
    <source>
        <dbReference type="ARBA" id="ARBA00008061"/>
    </source>
</evidence>
<feature type="signal peptide" evidence="15">
    <location>
        <begin position="1"/>
        <end position="19"/>
    </location>
</feature>
<feature type="chain" id="PRO_5040824522" description="alpha-amylase" evidence="15">
    <location>
        <begin position="20"/>
        <end position="513"/>
    </location>
</feature>
<evidence type="ECO:0000256" key="7">
    <source>
        <dbReference type="ARBA" id="ARBA00022801"/>
    </source>
</evidence>
<evidence type="ECO:0000256" key="2">
    <source>
        <dbReference type="ARBA" id="ARBA00001913"/>
    </source>
</evidence>
<keyword evidence="9" id="KW-0119">Carbohydrate metabolism</keyword>
<dbReference type="Pfam" id="PF00128">
    <property type="entry name" value="Alpha-amylase"/>
    <property type="match status" value="1"/>
</dbReference>
<feature type="binding site" evidence="14">
    <location>
        <position position="255"/>
    </location>
    <ligand>
        <name>substrate</name>
    </ligand>
</feature>
<dbReference type="EC" id="3.2.1.1" evidence="4"/>
<evidence type="ECO:0000259" key="16">
    <source>
        <dbReference type="SMART" id="SM00642"/>
    </source>
</evidence>
<organism evidence="17 18">
    <name type="scientific">Triparma retinervis</name>
    <dbReference type="NCBI Taxonomy" id="2557542"/>
    <lineage>
        <taxon>Eukaryota</taxon>
        <taxon>Sar</taxon>
        <taxon>Stramenopiles</taxon>
        <taxon>Ochrophyta</taxon>
        <taxon>Bolidophyceae</taxon>
        <taxon>Parmales</taxon>
        <taxon>Triparmaceae</taxon>
        <taxon>Triparma</taxon>
    </lineage>
</organism>
<feature type="active site" description="Proton donor" evidence="11">
    <location>
        <position position="281"/>
    </location>
</feature>
<keyword evidence="13" id="KW-1015">Disulfide bond</keyword>
<dbReference type="SUPFAM" id="SSF51445">
    <property type="entry name" value="(Trans)glycosidases"/>
    <property type="match status" value="1"/>
</dbReference>
<feature type="binding site" evidence="14">
    <location>
        <position position="143"/>
    </location>
    <ligand>
        <name>substrate</name>
    </ligand>
</feature>
<evidence type="ECO:0000313" key="18">
    <source>
        <dbReference type="Proteomes" id="UP001165082"/>
    </source>
</evidence>
<evidence type="ECO:0000256" key="6">
    <source>
        <dbReference type="ARBA" id="ARBA00022729"/>
    </source>
</evidence>
<comment type="cofactor">
    <cofactor evidence="2">
        <name>Ca(2+)</name>
        <dbReference type="ChEBI" id="CHEBI:29108"/>
    </cofactor>
</comment>
<protein>
    <recommendedName>
        <fullName evidence="4">alpha-amylase</fullName>
        <ecNumber evidence="4">3.2.1.1</ecNumber>
    </recommendedName>
</protein>
<evidence type="ECO:0000256" key="8">
    <source>
        <dbReference type="ARBA" id="ARBA00022837"/>
    </source>
</evidence>
<proteinExistence type="inferred from homology"/>
<dbReference type="PANTHER" id="PTHR10357">
    <property type="entry name" value="ALPHA-AMYLASE FAMILY MEMBER"/>
    <property type="match status" value="1"/>
</dbReference>
<dbReference type="InterPro" id="IPR017853">
    <property type="entry name" value="GH"/>
</dbReference>
<accession>A0A9W7KS18</accession>
<dbReference type="Proteomes" id="UP001165082">
    <property type="component" value="Unassembled WGS sequence"/>
</dbReference>
<dbReference type="PIRSF" id="PIRSF001024">
    <property type="entry name" value="Alph-amyl_fung"/>
    <property type="match status" value="1"/>
</dbReference>
<dbReference type="AlphaFoldDB" id="A0A9W7KS18"/>
<dbReference type="GO" id="GO:0005975">
    <property type="term" value="P:carbohydrate metabolic process"/>
    <property type="evidence" value="ECO:0007669"/>
    <property type="project" value="InterPro"/>
</dbReference>
<dbReference type="GO" id="GO:0005509">
    <property type="term" value="F:calcium ion binding"/>
    <property type="evidence" value="ECO:0007669"/>
    <property type="project" value="InterPro"/>
</dbReference>
<feature type="binding site" evidence="14">
    <location>
        <position position="104"/>
    </location>
    <ligand>
        <name>substrate</name>
    </ligand>
</feature>
<dbReference type="SMART" id="SM00642">
    <property type="entry name" value="Aamy"/>
    <property type="match status" value="1"/>
</dbReference>
<evidence type="ECO:0000256" key="9">
    <source>
        <dbReference type="ARBA" id="ARBA00023277"/>
    </source>
</evidence>
<dbReference type="InterPro" id="IPR013777">
    <property type="entry name" value="A-amylase-like"/>
</dbReference>
<evidence type="ECO:0000256" key="13">
    <source>
        <dbReference type="PIRSR" id="PIRSR001024-4"/>
    </source>
</evidence>
<keyword evidence="5" id="KW-0479">Metal-binding</keyword>
<feature type="binding site" evidence="14">
    <location>
        <position position="393"/>
    </location>
    <ligand>
        <name>substrate</name>
    </ligand>
</feature>
<evidence type="ECO:0000256" key="4">
    <source>
        <dbReference type="ARBA" id="ARBA00012595"/>
    </source>
</evidence>
<feature type="disulfide bond" evidence="13">
    <location>
        <begin position="51"/>
        <end position="58"/>
    </location>
</feature>
<dbReference type="EMBL" id="BRXZ01000326">
    <property type="protein sequence ID" value="GMI09603.1"/>
    <property type="molecule type" value="Genomic_DNA"/>
</dbReference>
<comment type="caution">
    <text evidence="17">The sequence shown here is derived from an EMBL/GenBank/DDBJ whole genome shotgun (WGS) entry which is preliminary data.</text>
</comment>
<comment type="similarity">
    <text evidence="3">Belongs to the glycosyl hydrolase 13 family.</text>
</comment>
<feature type="site" description="Transition state stabilizer" evidence="12">
    <location>
        <position position="346"/>
    </location>
</feature>
<evidence type="ECO:0000256" key="1">
    <source>
        <dbReference type="ARBA" id="ARBA00000548"/>
    </source>
</evidence>
<name>A0A9W7KS18_9STRA</name>
<evidence type="ECO:0000256" key="10">
    <source>
        <dbReference type="ARBA" id="ARBA00023295"/>
    </source>
</evidence>
<reference evidence="17" key="1">
    <citation type="submission" date="2022-07" db="EMBL/GenBank/DDBJ databases">
        <title>Genome analysis of Parmales, a sister group of diatoms, reveals the evolutionary specialization of diatoms from phago-mixotrophs to photoautotrophs.</title>
        <authorList>
            <person name="Ban H."/>
            <person name="Sato S."/>
            <person name="Yoshikawa S."/>
            <person name="Kazumasa Y."/>
            <person name="Nakamura Y."/>
            <person name="Ichinomiya M."/>
            <person name="Saitoh K."/>
            <person name="Sato N."/>
            <person name="Blanc-Mathieu R."/>
            <person name="Endo H."/>
            <person name="Kuwata A."/>
            <person name="Ogata H."/>
        </authorList>
    </citation>
    <scope>NUCLEOTIDE SEQUENCE</scope>
</reference>
<evidence type="ECO:0000256" key="14">
    <source>
        <dbReference type="PIRSR" id="PIRSR001024-5"/>
    </source>
</evidence>
<keyword evidence="10" id="KW-0326">Glycosidase</keyword>
<keyword evidence="8" id="KW-0106">Calcium</keyword>
<dbReference type="OrthoDB" id="1740265at2759"/>
<keyword evidence="6 15" id="KW-0732">Signal</keyword>
<dbReference type="InterPro" id="IPR006047">
    <property type="entry name" value="GH13_cat_dom"/>
</dbReference>
<evidence type="ECO:0000256" key="15">
    <source>
        <dbReference type="SAM" id="SignalP"/>
    </source>
</evidence>
<evidence type="ECO:0000256" key="5">
    <source>
        <dbReference type="ARBA" id="ARBA00022723"/>
    </source>
</evidence>
<dbReference type="GO" id="GO:0004556">
    <property type="term" value="F:alpha-amylase activity"/>
    <property type="evidence" value="ECO:0007669"/>
    <property type="project" value="UniProtKB-EC"/>
</dbReference>
<keyword evidence="7" id="KW-0378">Hydrolase</keyword>
<evidence type="ECO:0000256" key="12">
    <source>
        <dbReference type="PIRSR" id="PIRSR001024-2"/>
    </source>
</evidence>
<sequence>MDTLLFPCSLLLFFQCALSSKNPISSTWVGRSVYFVVTDRFASSNPSLPPCIDSKEWCGGNFDGLISRLPYIKDMGFDAVWITPPVKQVGWRDDYNGTGYHGYWAGEFTEVDEHLGGEEGLRRLADELHRMDMKLMVDVVANHVGPVHGAEDVGKFKGVLGREDGGQYNKLGMVEGESLDDYIKGPPGPPNAMTDAGDGCWPYYDFEEGVCDRTVVEGGWFGDLGDLNQTDVQVREYLLDWISWMQETFDVDGFRLDTALYIPRDFLDSFQDSAGVYIVGEVVTYNFTLHASYQQHLTGVLNFPMTERLGEVFNGSMLDFGDLYSESRKAAYSDRSLLGNFVDNHDGERFLRKVGFDVGLLKNALALTMLEEGIPIVYYGTENEGVAGNEDNRVGMWKYGYDGGTEVGEMMREMNAMRRKYGLGFGGEHAETEMEVLGVEDNWFVFSRGGLVAFINNVGRGKGGGKMCFGNVEWGEGLKVVYGEGGVEEGEGGVGVCVVVEDKGDPVVAARWW</sequence>
<feature type="domain" description="Glycosyl hydrolase family 13 catalytic" evidence="16">
    <location>
        <begin position="35"/>
        <end position="418"/>
    </location>
</feature>
<feature type="active site" description="Nucleophile" evidence="11">
    <location>
        <position position="257"/>
    </location>
</feature>
<evidence type="ECO:0000256" key="11">
    <source>
        <dbReference type="PIRSR" id="PIRSR001024-1"/>
    </source>
</evidence>